<dbReference type="RefSeq" id="XP_044661113.1">
    <property type="nucleotide sequence ID" value="XM_044805178.1"/>
</dbReference>
<proteinExistence type="predicted"/>
<sequence length="942" mass="106038">MASMTASPSPYDALGKRKRSQSVESCGTDDNKSGSALSAGADEHDSISGTDSEQEASEGDNADDENLFVGDDEQFDENDMSLEDEVDPDAIYCEGKETYPKLPAYDPAFSQIELGLTGIVEQIIDIVDRHPCKSSYVKNFRAKAEELRAVPRPRPMRIALLGDTGTGKSSLLNSLVDVPDIAKAISSGESCTATAMEYCGSINGQKEGFAAEITYYDEETAKALLREHLAHYRQNKEVQPDWDDEKRQLYKHRADTAVKTHHALFCDKEEMSSFQKAEEMLDQSTMDSGKAARKLQKWCKELFAHMNLNTSRTVRREASSAREFREAIDPLLQAISSPSQPTLWPLVMFVWIGIQRSRVLQYASIADLPGISDTNAVKVNAANSYIRECDGLWIVAPIGRAVNSTTVDRLYAKYVERFSDNIAIICTRSEDEINANLAEHFENEKHTTATYDKCAQKCRDLQTKLTKLKRGLLMRERAAPTKERQRKIRENKKAIKRLEKQRDKADQDRLCSLVEVRNKFVTLGLGRELKGHLPQGKKPTVFCVSNAHYSSFKGVTETATKFQLSAKQTGIPALRKHVLTLAAPALLTALEDFVNHRFLVFLKGVLLWVIRRNVQGAEALLDLVRQPQKSLGTRFNVYRKECHDLVAGKLLTQSSDKIRGFASEAGSKWTEKIHRFHWSTLRAFIRNSGSHSTSTCPKTSWNMEFWGKAPFSLVGGWNNIKKLQSKAIAKQVGSIVEELSSLEPALRSQPAVINLEMDSFYQLLTGHITGVKNARRDHQVKFRKELENIRMDTSGFESPTHHFVTAMQPVYAQLKADKGNGYVKRQEKVMYDFLMQKSEASPFDIAFGAIASAIESQTEHLGEELEKQISKILEEIWAHLDGMIDPDEQDPDEQPLREELRVFTEQALPTFEAFREGLSKISQKKKTSVKTEDVDEEQSDIE</sequence>
<evidence type="ECO:0000259" key="3">
    <source>
        <dbReference type="Pfam" id="PF00350"/>
    </source>
</evidence>
<dbReference type="Pfam" id="PF24564">
    <property type="entry name" value="DUF7605"/>
    <property type="match status" value="1"/>
</dbReference>
<feature type="domain" description="Dynamin N-terminal" evidence="3">
    <location>
        <begin position="158"/>
        <end position="424"/>
    </location>
</feature>
<dbReference type="InterPro" id="IPR056024">
    <property type="entry name" value="DUF7605"/>
</dbReference>
<comment type="caution">
    <text evidence="5">The sequence shown here is derived from an EMBL/GenBank/DDBJ whole genome shotgun (WGS) entry which is preliminary data.</text>
</comment>
<feature type="coiled-coil region" evidence="1">
    <location>
        <begin position="481"/>
        <end position="508"/>
    </location>
</feature>
<accession>A0A9P3CQ55</accession>
<evidence type="ECO:0000256" key="2">
    <source>
        <dbReference type="SAM" id="MobiDB-lite"/>
    </source>
</evidence>
<dbReference type="GeneID" id="68295321"/>
<feature type="region of interest" description="Disordered" evidence="2">
    <location>
        <begin position="922"/>
        <end position="942"/>
    </location>
</feature>
<dbReference type="AlphaFoldDB" id="A0A9P3CQ55"/>
<feature type="compositionally biased region" description="Acidic residues" evidence="2">
    <location>
        <begin position="52"/>
        <end position="68"/>
    </location>
</feature>
<dbReference type="InterPro" id="IPR027417">
    <property type="entry name" value="P-loop_NTPase"/>
</dbReference>
<evidence type="ECO:0000256" key="1">
    <source>
        <dbReference type="SAM" id="Coils"/>
    </source>
</evidence>
<keyword evidence="1" id="KW-0175">Coiled coil</keyword>
<dbReference type="InterPro" id="IPR045063">
    <property type="entry name" value="Dynamin_N"/>
</dbReference>
<evidence type="ECO:0000313" key="6">
    <source>
        <dbReference type="Proteomes" id="UP000825890"/>
    </source>
</evidence>
<dbReference type="Pfam" id="PF00350">
    <property type="entry name" value="Dynamin_N"/>
    <property type="match status" value="1"/>
</dbReference>
<evidence type="ECO:0000313" key="5">
    <source>
        <dbReference type="EMBL" id="GIZ46626.1"/>
    </source>
</evidence>
<dbReference type="SUPFAM" id="SSF52540">
    <property type="entry name" value="P-loop containing nucleoside triphosphate hydrolases"/>
    <property type="match status" value="1"/>
</dbReference>
<dbReference type="OrthoDB" id="3598281at2759"/>
<organism evidence="5 6">
    <name type="scientific">Cercospora kikuchii</name>
    <dbReference type="NCBI Taxonomy" id="84275"/>
    <lineage>
        <taxon>Eukaryota</taxon>
        <taxon>Fungi</taxon>
        <taxon>Dikarya</taxon>
        <taxon>Ascomycota</taxon>
        <taxon>Pezizomycotina</taxon>
        <taxon>Dothideomycetes</taxon>
        <taxon>Dothideomycetidae</taxon>
        <taxon>Mycosphaerellales</taxon>
        <taxon>Mycosphaerellaceae</taxon>
        <taxon>Cercospora</taxon>
    </lineage>
</organism>
<reference evidence="5 6" key="1">
    <citation type="submission" date="2021-01" db="EMBL/GenBank/DDBJ databases">
        <title>Cercospora kikuchii MAFF 305040 whole genome shotgun sequence.</title>
        <authorList>
            <person name="Kashiwa T."/>
            <person name="Suzuki T."/>
        </authorList>
    </citation>
    <scope>NUCLEOTIDE SEQUENCE [LARGE SCALE GENOMIC DNA]</scope>
    <source>
        <strain evidence="5 6">MAFF 305040</strain>
    </source>
</reference>
<feature type="compositionally biased region" description="Acidic residues" evidence="2">
    <location>
        <begin position="933"/>
        <end position="942"/>
    </location>
</feature>
<dbReference type="EMBL" id="BOLY01000006">
    <property type="protein sequence ID" value="GIZ46626.1"/>
    <property type="molecule type" value="Genomic_DNA"/>
</dbReference>
<dbReference type="PANTHER" id="PTHR36681">
    <property type="entry name" value="NUCLEAR GTPASE, GERMINAL CENTER-ASSOCIATED, TANDEM DUPLICATE 3"/>
    <property type="match status" value="1"/>
</dbReference>
<protein>
    <recommendedName>
        <fullName evidence="7">Nuclear GTPase SLIP-GC</fullName>
    </recommendedName>
</protein>
<keyword evidence="6" id="KW-1185">Reference proteome</keyword>
<name>A0A9P3CQ55_9PEZI</name>
<feature type="region of interest" description="Disordered" evidence="2">
    <location>
        <begin position="1"/>
        <end position="68"/>
    </location>
</feature>
<gene>
    <name evidence="5" type="ORF">CKM354_000974600</name>
</gene>
<dbReference type="Gene3D" id="3.40.50.300">
    <property type="entry name" value="P-loop containing nucleotide triphosphate hydrolases"/>
    <property type="match status" value="1"/>
</dbReference>
<evidence type="ECO:0008006" key="7">
    <source>
        <dbReference type="Google" id="ProtNLM"/>
    </source>
</evidence>
<dbReference type="PANTHER" id="PTHR36681:SF3">
    <property type="entry name" value="NUCLEAR GTPASE, GERMINAL CENTER-ASSOCIATED, TANDEM DUPLICATE 3"/>
    <property type="match status" value="1"/>
</dbReference>
<feature type="domain" description="DUF7605" evidence="4">
    <location>
        <begin position="655"/>
        <end position="836"/>
    </location>
</feature>
<dbReference type="Proteomes" id="UP000825890">
    <property type="component" value="Unassembled WGS sequence"/>
</dbReference>
<evidence type="ECO:0000259" key="4">
    <source>
        <dbReference type="Pfam" id="PF24564"/>
    </source>
</evidence>